<sequence length="32" mass="3609">MSDMELIQEIMKAEPGKEVRIEILSSEAKSES</sequence>
<evidence type="ECO:0000313" key="1">
    <source>
        <dbReference type="EMBL" id="KKL85454.1"/>
    </source>
</evidence>
<reference evidence="1" key="1">
    <citation type="journal article" date="2015" name="Nature">
        <title>Complex archaea that bridge the gap between prokaryotes and eukaryotes.</title>
        <authorList>
            <person name="Spang A."/>
            <person name="Saw J.H."/>
            <person name="Jorgensen S.L."/>
            <person name="Zaremba-Niedzwiedzka K."/>
            <person name="Martijn J."/>
            <person name="Lind A.E."/>
            <person name="van Eijk R."/>
            <person name="Schleper C."/>
            <person name="Guy L."/>
            <person name="Ettema T.J."/>
        </authorList>
    </citation>
    <scope>NUCLEOTIDE SEQUENCE</scope>
</reference>
<comment type="caution">
    <text evidence="1">The sequence shown here is derived from an EMBL/GenBank/DDBJ whole genome shotgun (WGS) entry which is preliminary data.</text>
</comment>
<gene>
    <name evidence="1" type="ORF">LCGC14_1954590</name>
</gene>
<protein>
    <submittedName>
        <fullName evidence="1">Uncharacterized protein</fullName>
    </submittedName>
</protein>
<dbReference type="EMBL" id="LAZR01021401">
    <property type="protein sequence ID" value="KKL85454.1"/>
    <property type="molecule type" value="Genomic_DNA"/>
</dbReference>
<proteinExistence type="predicted"/>
<name>A0A0F9FGE0_9ZZZZ</name>
<dbReference type="AlphaFoldDB" id="A0A0F9FGE0"/>
<accession>A0A0F9FGE0</accession>
<organism evidence="1">
    <name type="scientific">marine sediment metagenome</name>
    <dbReference type="NCBI Taxonomy" id="412755"/>
    <lineage>
        <taxon>unclassified sequences</taxon>
        <taxon>metagenomes</taxon>
        <taxon>ecological metagenomes</taxon>
    </lineage>
</organism>